<dbReference type="RefSeq" id="WP_272469969.1">
    <property type="nucleotide sequence ID" value="NZ_JAMRYU010000001.1"/>
</dbReference>
<evidence type="ECO:0000313" key="2">
    <source>
        <dbReference type="Proteomes" id="UP001141183"/>
    </source>
</evidence>
<keyword evidence="2" id="KW-1185">Reference proteome</keyword>
<name>A0A9X3XG04_9CLOT</name>
<sequence>MILDEEMNIDEFISKIPYNHKFYLRNIATKKIIAIVGKGEVVISFSTH</sequence>
<protein>
    <submittedName>
        <fullName evidence="1">Uncharacterized protein</fullName>
    </submittedName>
</protein>
<accession>A0A9X3XG04</accession>
<reference evidence="1" key="1">
    <citation type="submission" date="2022-05" db="EMBL/GenBank/DDBJ databases">
        <title>Draft genome sequence of Clostridium tertium strain CP3 isolated from Peru.</title>
        <authorList>
            <person name="Hurtado R."/>
            <person name="Lima L."/>
            <person name="Sousa T."/>
            <person name="Jaiswal A.K."/>
            <person name="Tiwari S."/>
            <person name="Maturrano L."/>
            <person name="Brenig B."/>
            <person name="Azevedo V."/>
        </authorList>
    </citation>
    <scope>NUCLEOTIDE SEQUENCE</scope>
    <source>
        <strain evidence="1">CP3</strain>
    </source>
</reference>
<gene>
    <name evidence="1" type="ORF">NE398_00720</name>
</gene>
<comment type="caution">
    <text evidence="1">The sequence shown here is derived from an EMBL/GenBank/DDBJ whole genome shotgun (WGS) entry which is preliminary data.</text>
</comment>
<proteinExistence type="predicted"/>
<evidence type="ECO:0000313" key="1">
    <source>
        <dbReference type="EMBL" id="MDC4238695.1"/>
    </source>
</evidence>
<dbReference type="AlphaFoldDB" id="A0A9X3XG04"/>
<organism evidence="1 2">
    <name type="scientific">Clostridium tertium</name>
    <dbReference type="NCBI Taxonomy" id="1559"/>
    <lineage>
        <taxon>Bacteria</taxon>
        <taxon>Bacillati</taxon>
        <taxon>Bacillota</taxon>
        <taxon>Clostridia</taxon>
        <taxon>Eubacteriales</taxon>
        <taxon>Clostridiaceae</taxon>
        <taxon>Clostridium</taxon>
    </lineage>
</organism>
<dbReference type="EMBL" id="JAMRYU010000001">
    <property type="protein sequence ID" value="MDC4238695.1"/>
    <property type="molecule type" value="Genomic_DNA"/>
</dbReference>
<dbReference type="Proteomes" id="UP001141183">
    <property type="component" value="Unassembled WGS sequence"/>
</dbReference>